<dbReference type="Gene3D" id="3.90.550.10">
    <property type="entry name" value="Spore Coat Polysaccharide Biosynthesis Protein SpsA, Chain A"/>
    <property type="match status" value="1"/>
</dbReference>
<evidence type="ECO:0000313" key="2">
    <source>
        <dbReference type="EMBL" id="GEO36122.1"/>
    </source>
</evidence>
<dbReference type="RefSeq" id="WP_044425694.1">
    <property type="nucleotide sequence ID" value="NZ_BJYZ01000002.1"/>
</dbReference>
<dbReference type="PANTHER" id="PTHR36529">
    <property type="entry name" value="SLL1095 PROTEIN"/>
    <property type="match status" value="1"/>
</dbReference>
<evidence type="ECO:0000313" key="3">
    <source>
        <dbReference type="Proteomes" id="UP000321523"/>
    </source>
</evidence>
<dbReference type="OrthoDB" id="9798250at2"/>
<keyword evidence="3" id="KW-1185">Reference proteome</keyword>
<dbReference type="PANTHER" id="PTHR36529:SF1">
    <property type="entry name" value="GLYCOSYLTRANSFERASE"/>
    <property type="match status" value="1"/>
</dbReference>
<dbReference type="EMBL" id="BJYZ01000002">
    <property type="protein sequence ID" value="GEO36122.1"/>
    <property type="molecule type" value="Genomic_DNA"/>
</dbReference>
<dbReference type="SUPFAM" id="SSF53448">
    <property type="entry name" value="Nucleotide-diphospho-sugar transferases"/>
    <property type="match status" value="1"/>
</dbReference>
<dbReference type="Pfam" id="PF09837">
    <property type="entry name" value="DUF2064"/>
    <property type="match status" value="1"/>
</dbReference>
<organism evidence="2 3">
    <name type="scientific">Skermanella aerolata</name>
    <dbReference type="NCBI Taxonomy" id="393310"/>
    <lineage>
        <taxon>Bacteria</taxon>
        <taxon>Pseudomonadati</taxon>
        <taxon>Pseudomonadota</taxon>
        <taxon>Alphaproteobacteria</taxon>
        <taxon>Rhodospirillales</taxon>
        <taxon>Azospirillaceae</taxon>
        <taxon>Skermanella</taxon>
    </lineage>
</organism>
<dbReference type="InterPro" id="IPR018641">
    <property type="entry name" value="Trfase_1_rSAM/seldom-assoc"/>
</dbReference>
<protein>
    <recommendedName>
        <fullName evidence="4">Glycosyl transferase</fullName>
    </recommendedName>
</protein>
<dbReference type="InterPro" id="IPR029044">
    <property type="entry name" value="Nucleotide-diphossugar_trans"/>
</dbReference>
<gene>
    <name evidence="2" type="ORF">SAE02_02700</name>
</gene>
<sequence>MPLRRHLIVFARELRLGRGKRRLAGNIGPVAAVHFQRVALRTLLFRISRDRRWTTWVALTPDRGRMPARPPGVDIRAQGGGDLGERMRRPMRRPPLGLPPGPVVVVGSDIPCIRSHHIWQAFRTLDRYPFVFGPARDGGYWLVGARRRPAEPPDFFAGVRWSTEHALADTLANLDPARVGDPLPILEDVDDPEAWNRWRRHPSFAFTSN</sequence>
<dbReference type="Proteomes" id="UP000321523">
    <property type="component" value="Unassembled WGS sequence"/>
</dbReference>
<feature type="region of interest" description="Disordered" evidence="1">
    <location>
        <begin position="67"/>
        <end position="87"/>
    </location>
</feature>
<dbReference type="AlphaFoldDB" id="A0A512DI48"/>
<evidence type="ECO:0000256" key="1">
    <source>
        <dbReference type="SAM" id="MobiDB-lite"/>
    </source>
</evidence>
<name>A0A512DI48_9PROT</name>
<evidence type="ECO:0008006" key="4">
    <source>
        <dbReference type="Google" id="ProtNLM"/>
    </source>
</evidence>
<comment type="caution">
    <text evidence="2">The sequence shown here is derived from an EMBL/GenBank/DDBJ whole genome shotgun (WGS) entry which is preliminary data.</text>
</comment>
<reference evidence="2 3" key="1">
    <citation type="submission" date="2019-07" db="EMBL/GenBank/DDBJ databases">
        <title>Whole genome shotgun sequence of Skermanella aerolata NBRC 106429.</title>
        <authorList>
            <person name="Hosoyama A."/>
            <person name="Uohara A."/>
            <person name="Ohji S."/>
            <person name="Ichikawa N."/>
        </authorList>
    </citation>
    <scope>NUCLEOTIDE SEQUENCE [LARGE SCALE GENOMIC DNA]</scope>
    <source>
        <strain evidence="2 3">NBRC 106429</strain>
    </source>
</reference>
<accession>A0A512DI48</accession>
<proteinExistence type="predicted"/>